<proteinExistence type="predicted"/>
<dbReference type="RefSeq" id="WP_128231583.1">
    <property type="nucleotide sequence ID" value="NZ_SAUY01000003.1"/>
</dbReference>
<protein>
    <recommendedName>
        <fullName evidence="3">Helix-turn-helix domain-containing protein</fullName>
    </recommendedName>
</protein>
<reference evidence="1 2" key="2">
    <citation type="submission" date="2019-01" db="EMBL/GenBank/DDBJ databases">
        <authorList>
            <person name="Li Y."/>
        </authorList>
    </citation>
    <scope>NUCLEOTIDE SEQUENCE [LARGE SCALE GENOMIC DNA]</scope>
    <source>
        <strain evidence="1 2">07D10-4-3</strain>
    </source>
</reference>
<evidence type="ECO:0008006" key="3">
    <source>
        <dbReference type="Google" id="ProtNLM"/>
    </source>
</evidence>
<gene>
    <name evidence="1" type="ORF">D2T29_05075</name>
</gene>
<dbReference type="AlphaFoldDB" id="A0A443KN46"/>
<name>A0A443KN46_9RHOB</name>
<evidence type="ECO:0000313" key="2">
    <source>
        <dbReference type="Proteomes" id="UP000284451"/>
    </source>
</evidence>
<evidence type="ECO:0000313" key="1">
    <source>
        <dbReference type="EMBL" id="RWR34267.1"/>
    </source>
</evidence>
<dbReference type="Proteomes" id="UP000284451">
    <property type="component" value="Unassembled WGS sequence"/>
</dbReference>
<organism evidence="1 2">
    <name type="scientific">Paenirhodobacter populi</name>
    <dbReference type="NCBI Taxonomy" id="2306993"/>
    <lineage>
        <taxon>Bacteria</taxon>
        <taxon>Pseudomonadati</taxon>
        <taxon>Pseudomonadota</taxon>
        <taxon>Alphaproteobacteria</taxon>
        <taxon>Rhodobacterales</taxon>
        <taxon>Rhodobacter group</taxon>
        <taxon>Paenirhodobacter</taxon>
    </lineage>
</organism>
<reference evidence="1 2" key="1">
    <citation type="submission" date="2019-01" db="EMBL/GenBank/DDBJ databases">
        <title>Sinorhodobacter populi sp. nov. isolated from the symptomatic bark tissue of Populus euramericana canker.</title>
        <authorList>
            <person name="Xu G."/>
        </authorList>
    </citation>
    <scope>NUCLEOTIDE SEQUENCE [LARGE SCALE GENOMIC DNA]</scope>
    <source>
        <strain evidence="1 2">07D10-4-3</strain>
    </source>
</reference>
<accession>A0A443KN46</accession>
<comment type="caution">
    <text evidence="1">The sequence shown here is derived from an EMBL/GenBank/DDBJ whole genome shotgun (WGS) entry which is preliminary data.</text>
</comment>
<dbReference type="EMBL" id="SAUY01000003">
    <property type="protein sequence ID" value="RWR34267.1"/>
    <property type="molecule type" value="Genomic_DNA"/>
</dbReference>
<sequence>MNAKAEPSATMQIYAEDTTGSTVVLDLRKHRSYGTRFKTMFEETMTTLGRMDRPSVYFRVLMHLMAVLDPVQWRRYSASEVRDATGMSMASAERALAMLEADRVIFCRGKTGSKARRLNNTVCWAASSDKWHNAERDLEVLDGRGR</sequence>